<evidence type="ECO:0000256" key="3">
    <source>
        <dbReference type="ARBA" id="ARBA00022448"/>
    </source>
</evidence>
<feature type="transmembrane region" description="Helical" evidence="8">
    <location>
        <begin position="18"/>
        <end position="39"/>
    </location>
</feature>
<comment type="similarity">
    <text evidence="2">Belongs to the binding-protein-dependent transport system permease family. FecCD subfamily.</text>
</comment>
<evidence type="ECO:0000313" key="10">
    <source>
        <dbReference type="Proteomes" id="UP001320898"/>
    </source>
</evidence>
<dbReference type="SUPFAM" id="SSF81345">
    <property type="entry name" value="ABC transporter involved in vitamin B12 uptake, BtuC"/>
    <property type="match status" value="1"/>
</dbReference>
<dbReference type="PANTHER" id="PTHR30472">
    <property type="entry name" value="FERRIC ENTEROBACTIN TRANSPORT SYSTEM PERMEASE PROTEIN"/>
    <property type="match status" value="1"/>
</dbReference>
<feature type="transmembrane region" description="Helical" evidence="8">
    <location>
        <begin position="296"/>
        <end position="318"/>
    </location>
</feature>
<sequence>MSLAISLRRSPGDRSGHAVLLGGVLACLVVVTGFLSLAVGPSGFTPAGAARALFDIGERAGDTMIVLDIRLPRTLLGLVVGAALAVSGAVMQGLFRNPLADPGLVGVTAGSALAAVTVIVLGAGTLGAVLGGLAFCMLPLAAFIGGLITTTLLYAIATRQGRTSVATMLLAGIAIGALAGAATGMLIFVSDDRQLRDFTFWTLGSLTGATWEKVGVATMFLILVLAVLPGLAAGLDAMLLGEGEARHLGTPVQSVKRLAIFAVAAAVGASVAVAGPIGFIGIVVPHLLRLVIGPRHAGLLPTCALLGAVLLVGADMIARTVVAPAELPIGIVTAILGAPFFLWLLLRQRSIVDL</sequence>
<evidence type="ECO:0000256" key="4">
    <source>
        <dbReference type="ARBA" id="ARBA00022475"/>
    </source>
</evidence>
<dbReference type="FunFam" id="1.10.3470.10:FF:000001">
    <property type="entry name" value="Vitamin B12 ABC transporter permease BtuC"/>
    <property type="match status" value="1"/>
</dbReference>
<evidence type="ECO:0000256" key="1">
    <source>
        <dbReference type="ARBA" id="ARBA00004651"/>
    </source>
</evidence>
<feature type="transmembrane region" description="Helical" evidence="8">
    <location>
        <begin position="74"/>
        <end position="91"/>
    </location>
</feature>
<feature type="transmembrane region" description="Helical" evidence="8">
    <location>
        <begin position="258"/>
        <end position="284"/>
    </location>
</feature>
<name>A0AAW5R4T2_9HYPH</name>
<accession>A0AAW5R4T2</accession>
<dbReference type="GO" id="GO:0033214">
    <property type="term" value="P:siderophore-iron import into cell"/>
    <property type="evidence" value="ECO:0007669"/>
    <property type="project" value="TreeGrafter"/>
</dbReference>
<dbReference type="EMBL" id="JALIDZ010000012">
    <property type="protein sequence ID" value="MCT8974407.1"/>
    <property type="molecule type" value="Genomic_DNA"/>
</dbReference>
<evidence type="ECO:0000256" key="7">
    <source>
        <dbReference type="ARBA" id="ARBA00023136"/>
    </source>
</evidence>
<dbReference type="Pfam" id="PF01032">
    <property type="entry name" value="FecCD"/>
    <property type="match status" value="1"/>
</dbReference>
<evidence type="ECO:0000313" key="9">
    <source>
        <dbReference type="EMBL" id="MCT8974407.1"/>
    </source>
</evidence>
<feature type="transmembrane region" description="Helical" evidence="8">
    <location>
        <begin position="103"/>
        <end position="123"/>
    </location>
</feature>
<feature type="transmembrane region" description="Helical" evidence="8">
    <location>
        <begin position="325"/>
        <end position="346"/>
    </location>
</feature>
<feature type="transmembrane region" description="Helical" evidence="8">
    <location>
        <begin position="214"/>
        <end position="237"/>
    </location>
</feature>
<dbReference type="InterPro" id="IPR037294">
    <property type="entry name" value="ABC_BtuC-like"/>
</dbReference>
<gene>
    <name evidence="9" type="ORF">MUB46_21270</name>
</gene>
<dbReference type="InterPro" id="IPR000522">
    <property type="entry name" value="ABC_transptr_permease_BtuC"/>
</dbReference>
<protein>
    <submittedName>
        <fullName evidence="9">Iron ABC transporter permease</fullName>
    </submittedName>
</protein>
<keyword evidence="5 8" id="KW-0812">Transmembrane</keyword>
<comment type="subcellular location">
    <subcellularLocation>
        <location evidence="1">Cell membrane</location>
        <topology evidence="1">Multi-pass membrane protein</topology>
    </subcellularLocation>
</comment>
<evidence type="ECO:0000256" key="2">
    <source>
        <dbReference type="ARBA" id="ARBA00007935"/>
    </source>
</evidence>
<proteinExistence type="inferred from homology"/>
<keyword evidence="4" id="KW-1003">Cell membrane</keyword>
<dbReference type="AlphaFoldDB" id="A0AAW5R4T2"/>
<evidence type="ECO:0000256" key="5">
    <source>
        <dbReference type="ARBA" id="ARBA00022692"/>
    </source>
</evidence>
<keyword evidence="6 8" id="KW-1133">Transmembrane helix</keyword>
<dbReference type="Proteomes" id="UP001320898">
    <property type="component" value="Unassembled WGS sequence"/>
</dbReference>
<reference evidence="9 10" key="1">
    <citation type="submission" date="2022-04" db="EMBL/GenBank/DDBJ databases">
        <authorList>
            <person name="Ye Y.-Q."/>
            <person name="Du Z.-J."/>
        </authorList>
    </citation>
    <scope>NUCLEOTIDE SEQUENCE [LARGE SCALE GENOMIC DNA]</scope>
    <source>
        <strain evidence="9 10">A6E488</strain>
    </source>
</reference>
<dbReference type="GO" id="GO:0022857">
    <property type="term" value="F:transmembrane transporter activity"/>
    <property type="evidence" value="ECO:0007669"/>
    <property type="project" value="InterPro"/>
</dbReference>
<comment type="caution">
    <text evidence="9">The sequence shown here is derived from an EMBL/GenBank/DDBJ whole genome shotgun (WGS) entry which is preliminary data.</text>
</comment>
<dbReference type="GO" id="GO:0005886">
    <property type="term" value="C:plasma membrane"/>
    <property type="evidence" value="ECO:0007669"/>
    <property type="project" value="UniProtKB-SubCell"/>
</dbReference>
<evidence type="ECO:0000256" key="6">
    <source>
        <dbReference type="ARBA" id="ARBA00022989"/>
    </source>
</evidence>
<keyword evidence="10" id="KW-1185">Reference proteome</keyword>
<dbReference type="Gene3D" id="1.10.3470.10">
    <property type="entry name" value="ABC transporter involved in vitamin B12 uptake, BtuC"/>
    <property type="match status" value="1"/>
</dbReference>
<dbReference type="RefSeq" id="WP_261617994.1">
    <property type="nucleotide sequence ID" value="NZ_JALIDZ010000012.1"/>
</dbReference>
<keyword evidence="7 8" id="KW-0472">Membrane</keyword>
<dbReference type="CDD" id="cd06550">
    <property type="entry name" value="TM_ABC_iron-siderophores_like"/>
    <property type="match status" value="1"/>
</dbReference>
<evidence type="ECO:0000256" key="8">
    <source>
        <dbReference type="SAM" id="Phobius"/>
    </source>
</evidence>
<dbReference type="PANTHER" id="PTHR30472:SF25">
    <property type="entry name" value="ABC TRANSPORTER PERMEASE PROTEIN MJ0876-RELATED"/>
    <property type="match status" value="1"/>
</dbReference>
<feature type="transmembrane region" description="Helical" evidence="8">
    <location>
        <begin position="129"/>
        <end position="156"/>
    </location>
</feature>
<keyword evidence="3" id="KW-0813">Transport</keyword>
<feature type="transmembrane region" description="Helical" evidence="8">
    <location>
        <begin position="168"/>
        <end position="189"/>
    </location>
</feature>
<organism evidence="9 10">
    <name type="scientific">Microbaculum marinisediminis</name>
    <dbReference type="NCBI Taxonomy" id="2931392"/>
    <lineage>
        <taxon>Bacteria</taxon>
        <taxon>Pseudomonadati</taxon>
        <taxon>Pseudomonadota</taxon>
        <taxon>Alphaproteobacteria</taxon>
        <taxon>Hyphomicrobiales</taxon>
        <taxon>Tepidamorphaceae</taxon>
        <taxon>Microbaculum</taxon>
    </lineage>
</organism>